<dbReference type="Gene3D" id="3.90.1720.10">
    <property type="entry name" value="endopeptidase domain like (from Nostoc punctiforme)"/>
    <property type="match status" value="1"/>
</dbReference>
<accession>A0A4U8TI42</accession>
<dbReference type="EMBL" id="JRPK02000001">
    <property type="protein sequence ID" value="TLD99685.1"/>
    <property type="molecule type" value="Genomic_DNA"/>
</dbReference>
<evidence type="ECO:0000256" key="4">
    <source>
        <dbReference type="ARBA" id="ARBA00022807"/>
    </source>
</evidence>
<dbReference type="PANTHER" id="PTHR47053:SF1">
    <property type="entry name" value="MUREIN DD-ENDOPEPTIDASE MEPH-RELATED"/>
    <property type="match status" value="1"/>
</dbReference>
<dbReference type="Gene3D" id="3.30.70.1070">
    <property type="entry name" value="Sporulation related repeat"/>
    <property type="match status" value="1"/>
</dbReference>
<comment type="similarity">
    <text evidence="1">Belongs to the peptidase C40 family.</text>
</comment>
<dbReference type="SUPFAM" id="SSF110997">
    <property type="entry name" value="Sporulation related repeat"/>
    <property type="match status" value="1"/>
</dbReference>
<feature type="domain" description="NlpC/P60" evidence="7">
    <location>
        <begin position="113"/>
        <end position="235"/>
    </location>
</feature>
<dbReference type="InterPro" id="IPR007730">
    <property type="entry name" value="SPOR-like_dom"/>
</dbReference>
<dbReference type="InterPro" id="IPR051202">
    <property type="entry name" value="Peptidase_C40"/>
</dbReference>
<keyword evidence="5" id="KW-0732">Signal</keyword>
<dbReference type="AlphaFoldDB" id="A0A4U8TI42"/>
<evidence type="ECO:0000256" key="5">
    <source>
        <dbReference type="SAM" id="SignalP"/>
    </source>
</evidence>
<dbReference type="Pfam" id="PF05036">
    <property type="entry name" value="SPOR"/>
    <property type="match status" value="1"/>
</dbReference>
<dbReference type="Pfam" id="PF00877">
    <property type="entry name" value="NLPC_P60"/>
    <property type="match status" value="1"/>
</dbReference>
<evidence type="ECO:0000259" key="7">
    <source>
        <dbReference type="PROSITE" id="PS51935"/>
    </source>
</evidence>
<evidence type="ECO:0000256" key="1">
    <source>
        <dbReference type="ARBA" id="ARBA00007074"/>
    </source>
</evidence>
<keyword evidence="4" id="KW-0788">Thiol protease</keyword>
<dbReference type="GO" id="GO:0042834">
    <property type="term" value="F:peptidoglycan binding"/>
    <property type="evidence" value="ECO:0007669"/>
    <property type="project" value="InterPro"/>
</dbReference>
<dbReference type="Proteomes" id="UP000029861">
    <property type="component" value="Unassembled WGS sequence"/>
</dbReference>
<gene>
    <name evidence="8" type="ORF">LS80_000305</name>
</gene>
<dbReference type="PROSITE" id="PS51935">
    <property type="entry name" value="NLPC_P60"/>
    <property type="match status" value="1"/>
</dbReference>
<dbReference type="PROSITE" id="PS51724">
    <property type="entry name" value="SPOR"/>
    <property type="match status" value="1"/>
</dbReference>
<dbReference type="GO" id="GO:0006508">
    <property type="term" value="P:proteolysis"/>
    <property type="evidence" value="ECO:0007669"/>
    <property type="project" value="UniProtKB-KW"/>
</dbReference>
<protein>
    <submittedName>
        <fullName evidence="8">Hydrolase</fullName>
    </submittedName>
</protein>
<keyword evidence="3 8" id="KW-0378">Hydrolase</keyword>
<dbReference type="GO" id="GO:0008234">
    <property type="term" value="F:cysteine-type peptidase activity"/>
    <property type="evidence" value="ECO:0007669"/>
    <property type="project" value="UniProtKB-KW"/>
</dbReference>
<keyword evidence="2" id="KW-0645">Protease</keyword>
<feature type="domain" description="SPOR" evidence="6">
    <location>
        <begin position="23"/>
        <end position="99"/>
    </location>
</feature>
<dbReference type="PANTHER" id="PTHR47053">
    <property type="entry name" value="MUREIN DD-ENDOPEPTIDASE MEPH-RELATED"/>
    <property type="match status" value="1"/>
</dbReference>
<dbReference type="InterPro" id="IPR000064">
    <property type="entry name" value="NLP_P60_dom"/>
</dbReference>
<evidence type="ECO:0000256" key="3">
    <source>
        <dbReference type="ARBA" id="ARBA00022801"/>
    </source>
</evidence>
<dbReference type="RefSeq" id="WP_034321497.1">
    <property type="nucleotide sequence ID" value="NZ_FZNF01000035.1"/>
</dbReference>
<dbReference type="STRING" id="50960.LS81_03995"/>
<feature type="signal peptide" evidence="5">
    <location>
        <begin position="1"/>
        <end position="20"/>
    </location>
</feature>
<evidence type="ECO:0000256" key="2">
    <source>
        <dbReference type="ARBA" id="ARBA00022670"/>
    </source>
</evidence>
<evidence type="ECO:0000313" key="8">
    <source>
        <dbReference type="EMBL" id="TLD99685.1"/>
    </source>
</evidence>
<dbReference type="InterPro" id="IPR038765">
    <property type="entry name" value="Papain-like_cys_pep_sf"/>
</dbReference>
<reference evidence="8 9" key="1">
    <citation type="journal article" date="2014" name="Genome Announc.">
        <title>Draft genome sequences of eight enterohepatic helicobacter species isolated from both laboratory and wild rodents.</title>
        <authorList>
            <person name="Sheh A."/>
            <person name="Shen Z."/>
            <person name="Fox J.G."/>
        </authorList>
    </citation>
    <scope>NUCLEOTIDE SEQUENCE [LARGE SCALE GENOMIC DNA]</scope>
    <source>
        <strain evidence="8 9">ATCC 49310</strain>
    </source>
</reference>
<evidence type="ECO:0000313" key="9">
    <source>
        <dbReference type="Proteomes" id="UP000029861"/>
    </source>
</evidence>
<proteinExistence type="inferred from homology"/>
<dbReference type="InterPro" id="IPR036680">
    <property type="entry name" value="SPOR-like_sf"/>
</dbReference>
<evidence type="ECO:0000259" key="6">
    <source>
        <dbReference type="PROSITE" id="PS51724"/>
    </source>
</evidence>
<comment type="caution">
    <text evidence="8">The sequence shown here is derived from an EMBL/GenBank/DDBJ whole genome shotgun (WGS) entry which is preliminary data.</text>
</comment>
<name>A0A4U8TI42_9HELI</name>
<dbReference type="SUPFAM" id="SSF54001">
    <property type="entry name" value="Cysteine proteinases"/>
    <property type="match status" value="1"/>
</dbReference>
<sequence length="235" mass="26601">MKNILLMSVMTTFMCALLFAKEQVKHVAYSVQVGSFSELKNAGNLADFLNKQGLDAFFFKEKGMYKVRFGNYKDSTTARKVADTYKKKRIINDFFIISPQSYAINQHKPQTQDKVRKNISKDAHQYIGVPYKWGGTTSSGFDCSGLVRAVYRLNGLTLPRTSIEQYNSGKFVAKSNLKVGDLVFFTNNGKQVNHVGIYIGNNQFIHAPGKGRKVMIANLTNKYWVKAYRGGRTYL</sequence>
<organism evidence="8 9">
    <name type="scientific">Helicobacter trogontum</name>
    <dbReference type="NCBI Taxonomy" id="50960"/>
    <lineage>
        <taxon>Bacteria</taxon>
        <taxon>Pseudomonadati</taxon>
        <taxon>Campylobacterota</taxon>
        <taxon>Epsilonproteobacteria</taxon>
        <taxon>Campylobacterales</taxon>
        <taxon>Helicobacteraceae</taxon>
        <taxon>Helicobacter</taxon>
    </lineage>
</organism>
<feature type="chain" id="PRO_5020748359" evidence="5">
    <location>
        <begin position="21"/>
        <end position="235"/>
    </location>
</feature>